<evidence type="ECO:0000313" key="2">
    <source>
        <dbReference type="EMBL" id="QAT88416.1"/>
    </source>
</evidence>
<accession>A0A410S2Y0</accession>
<keyword evidence="1" id="KW-1133">Transmembrane helix</keyword>
<sequence>MQRRLEERRADVGSWLNVTRVGATTAWLLLAVADDWSVSRGVLGAYLALAGVLWAAARRVPGLLRWPSLSVALLDMPLIYFLQAQAIPATASRPPPRCSPPADALTG</sequence>
<proteinExistence type="predicted"/>
<organism evidence="2 3">
    <name type="scientific">Corallococcus coralloides</name>
    <name type="common">Myxococcus coralloides</name>
    <dbReference type="NCBI Taxonomy" id="184914"/>
    <lineage>
        <taxon>Bacteria</taxon>
        <taxon>Pseudomonadati</taxon>
        <taxon>Myxococcota</taxon>
        <taxon>Myxococcia</taxon>
        <taxon>Myxococcales</taxon>
        <taxon>Cystobacterineae</taxon>
        <taxon>Myxococcaceae</taxon>
        <taxon>Corallococcus</taxon>
    </lineage>
</organism>
<protein>
    <submittedName>
        <fullName evidence="2">Adenylate cyclase 1</fullName>
    </submittedName>
</protein>
<dbReference type="AlphaFoldDB" id="A0A410S2Y0"/>
<dbReference type="RefSeq" id="WP_205694680.1">
    <property type="nucleotide sequence ID" value="NZ_CP034669.1"/>
</dbReference>
<reference evidence="2 3" key="1">
    <citation type="submission" date="2018-12" db="EMBL/GenBank/DDBJ databases">
        <title>Complete Genome Sequence of the Corallopyronin A producing Myxobacterium Corallococcus coralloides B035.</title>
        <authorList>
            <person name="Bouhired S.M."/>
            <person name="Rupp O."/>
            <person name="Blom J."/>
            <person name="Schaeberle T.F."/>
            <person name="Kehraus S."/>
            <person name="Schiefer A."/>
            <person name="Pfarr K."/>
            <person name="Goesmann A."/>
            <person name="Hoerauf A."/>
            <person name="Koenig G.M."/>
        </authorList>
    </citation>
    <scope>NUCLEOTIDE SEQUENCE [LARGE SCALE GENOMIC DNA]</scope>
    <source>
        <strain evidence="2 3">B035</strain>
    </source>
</reference>
<keyword evidence="1" id="KW-0812">Transmembrane</keyword>
<dbReference type="Proteomes" id="UP000288758">
    <property type="component" value="Chromosome"/>
</dbReference>
<feature type="transmembrane region" description="Helical" evidence="1">
    <location>
        <begin position="12"/>
        <end position="32"/>
    </location>
</feature>
<name>A0A410S2Y0_CORCK</name>
<evidence type="ECO:0000256" key="1">
    <source>
        <dbReference type="SAM" id="Phobius"/>
    </source>
</evidence>
<evidence type="ECO:0000313" key="3">
    <source>
        <dbReference type="Proteomes" id="UP000288758"/>
    </source>
</evidence>
<feature type="transmembrane region" description="Helical" evidence="1">
    <location>
        <begin position="38"/>
        <end position="57"/>
    </location>
</feature>
<keyword evidence="1" id="KW-0472">Membrane</keyword>
<gene>
    <name evidence="2" type="primary">cyaA</name>
    <name evidence="2" type="ORF">EJ065_6891</name>
</gene>
<dbReference type="EMBL" id="CP034669">
    <property type="protein sequence ID" value="QAT88416.1"/>
    <property type="molecule type" value="Genomic_DNA"/>
</dbReference>